<comment type="caution">
    <text evidence="1">The sequence shown here is derived from an EMBL/GenBank/DDBJ whole genome shotgun (WGS) entry which is preliminary data.</text>
</comment>
<reference evidence="1 2" key="1">
    <citation type="journal article" date="2013" name="ISME J.">
        <title>Comparative genomics of pathogenic lineages of Vibrio nigripulchritudo identifies virulence-associated traits.</title>
        <authorList>
            <person name="Goudenege D."/>
            <person name="Labreuche Y."/>
            <person name="Krin E."/>
            <person name="Ansquer D."/>
            <person name="Mangenot S."/>
            <person name="Calteau A."/>
            <person name="Medigue C."/>
            <person name="Mazel D."/>
            <person name="Polz M.F."/>
            <person name="Le Roux F."/>
        </authorList>
    </citation>
    <scope>NUCLEOTIDE SEQUENCE [LARGE SCALE GENOMIC DNA]</scope>
    <source>
        <strain evidence="1 2">SOn1</strain>
    </source>
</reference>
<evidence type="ECO:0000313" key="2">
    <source>
        <dbReference type="Proteomes" id="UP000018211"/>
    </source>
</evidence>
<gene>
    <name evidence="1" type="ORF">VIBNISOn1_p0010</name>
</gene>
<accession>A0AAV2VZZ1</accession>
<dbReference type="EMBL" id="CAOF01000197">
    <property type="protein sequence ID" value="CCO50175.1"/>
    <property type="molecule type" value="Genomic_DNA"/>
</dbReference>
<sequence>MKAVKQRGEDNVETVLASDLRSRPSSTYVIEHARFGIQTHPHRPDSWGTKDTGFFGS</sequence>
<dbReference type="AlphaFoldDB" id="A0AAV2VZZ1"/>
<protein>
    <submittedName>
        <fullName evidence="1">Uncharacterized protein</fullName>
    </submittedName>
</protein>
<dbReference type="Proteomes" id="UP000018211">
    <property type="component" value="Unassembled WGS sequence"/>
</dbReference>
<name>A0AAV2VZZ1_9VIBR</name>
<proteinExistence type="predicted"/>
<organism evidence="1 2">
    <name type="scientific">Vibrio nigripulchritudo SOn1</name>
    <dbReference type="NCBI Taxonomy" id="1238450"/>
    <lineage>
        <taxon>Bacteria</taxon>
        <taxon>Pseudomonadati</taxon>
        <taxon>Pseudomonadota</taxon>
        <taxon>Gammaproteobacteria</taxon>
        <taxon>Vibrionales</taxon>
        <taxon>Vibrionaceae</taxon>
        <taxon>Vibrio</taxon>
    </lineage>
</organism>
<evidence type="ECO:0000313" key="1">
    <source>
        <dbReference type="EMBL" id="CCO50175.1"/>
    </source>
</evidence>